<proteinExistence type="predicted"/>
<organism evidence="1 2">
    <name type="scientific">Nelumbo nucifera</name>
    <name type="common">Sacred lotus</name>
    <dbReference type="NCBI Taxonomy" id="4432"/>
    <lineage>
        <taxon>Eukaryota</taxon>
        <taxon>Viridiplantae</taxon>
        <taxon>Streptophyta</taxon>
        <taxon>Embryophyta</taxon>
        <taxon>Tracheophyta</taxon>
        <taxon>Spermatophyta</taxon>
        <taxon>Magnoliopsida</taxon>
        <taxon>Proteales</taxon>
        <taxon>Nelumbonaceae</taxon>
        <taxon>Nelumbo</taxon>
    </lineage>
</organism>
<accession>A0A822ZPR1</accession>
<protein>
    <submittedName>
        <fullName evidence="1">Uncharacterized protein</fullName>
    </submittedName>
</protein>
<sequence length="39" mass="4334">MNNASSYLSELVWKGFFCGGKAVGFTGLGLHYDPFVPHW</sequence>
<reference evidence="1 2" key="1">
    <citation type="journal article" date="2020" name="Mol. Biol. Evol.">
        <title>Distinct Expression and Methylation Patterns for Genes with Different Fates following a Single Whole-Genome Duplication in Flowering Plants.</title>
        <authorList>
            <person name="Shi T."/>
            <person name="Rahmani R.S."/>
            <person name="Gugger P.F."/>
            <person name="Wang M."/>
            <person name="Li H."/>
            <person name="Zhang Y."/>
            <person name="Li Z."/>
            <person name="Wang Q."/>
            <person name="Van de Peer Y."/>
            <person name="Marchal K."/>
            <person name="Chen J."/>
        </authorList>
    </citation>
    <scope>NUCLEOTIDE SEQUENCE [LARGE SCALE GENOMIC DNA]</scope>
    <source>
        <tissue evidence="1">Leaf</tissue>
    </source>
</reference>
<dbReference type="EMBL" id="DUZY01000007">
    <property type="protein sequence ID" value="DAD45521.1"/>
    <property type="molecule type" value="Genomic_DNA"/>
</dbReference>
<dbReference type="AlphaFoldDB" id="A0A822ZPR1"/>
<gene>
    <name evidence="1" type="ORF">HUJ06_003751</name>
</gene>
<evidence type="ECO:0000313" key="2">
    <source>
        <dbReference type="Proteomes" id="UP000607653"/>
    </source>
</evidence>
<evidence type="ECO:0000313" key="1">
    <source>
        <dbReference type="EMBL" id="DAD45521.1"/>
    </source>
</evidence>
<dbReference type="Proteomes" id="UP000607653">
    <property type="component" value="Unassembled WGS sequence"/>
</dbReference>
<name>A0A822ZPR1_NELNU</name>
<keyword evidence="2" id="KW-1185">Reference proteome</keyword>
<comment type="caution">
    <text evidence="1">The sequence shown here is derived from an EMBL/GenBank/DDBJ whole genome shotgun (WGS) entry which is preliminary data.</text>
</comment>